<dbReference type="PANTHER" id="PTHR47331:SF5">
    <property type="entry name" value="RIBONUCLEASE H"/>
    <property type="match status" value="1"/>
</dbReference>
<accession>A0A4Y2J8W8</accession>
<evidence type="ECO:0000313" key="1">
    <source>
        <dbReference type="EMBL" id="GBM86009.1"/>
    </source>
</evidence>
<dbReference type="EMBL" id="BGPR01003281">
    <property type="protein sequence ID" value="GBM86009.1"/>
    <property type="molecule type" value="Genomic_DNA"/>
</dbReference>
<gene>
    <name evidence="1" type="ORF">AVEN_30511_1</name>
</gene>
<dbReference type="OrthoDB" id="6437085at2759"/>
<organism evidence="1 2">
    <name type="scientific">Araneus ventricosus</name>
    <name type="common">Orbweaver spider</name>
    <name type="synonym">Epeira ventricosa</name>
    <dbReference type="NCBI Taxonomy" id="182803"/>
    <lineage>
        <taxon>Eukaryota</taxon>
        <taxon>Metazoa</taxon>
        <taxon>Ecdysozoa</taxon>
        <taxon>Arthropoda</taxon>
        <taxon>Chelicerata</taxon>
        <taxon>Arachnida</taxon>
        <taxon>Araneae</taxon>
        <taxon>Araneomorphae</taxon>
        <taxon>Entelegynae</taxon>
        <taxon>Araneoidea</taxon>
        <taxon>Araneidae</taxon>
        <taxon>Araneus</taxon>
    </lineage>
</organism>
<name>A0A4Y2J8W8_ARAVE</name>
<keyword evidence="2" id="KW-1185">Reference proteome</keyword>
<dbReference type="Proteomes" id="UP000499080">
    <property type="component" value="Unassembled WGS sequence"/>
</dbReference>
<evidence type="ECO:0000313" key="2">
    <source>
        <dbReference type="Proteomes" id="UP000499080"/>
    </source>
</evidence>
<protein>
    <submittedName>
        <fullName evidence="1">Uncharacterized protein</fullName>
    </submittedName>
</protein>
<dbReference type="Pfam" id="PF05380">
    <property type="entry name" value="Peptidase_A17"/>
    <property type="match status" value="1"/>
</dbReference>
<dbReference type="AlphaFoldDB" id="A0A4Y2J8W8"/>
<dbReference type="PANTHER" id="PTHR47331">
    <property type="entry name" value="PHD-TYPE DOMAIN-CONTAINING PROTEIN"/>
    <property type="match status" value="1"/>
</dbReference>
<comment type="caution">
    <text evidence="1">The sequence shown here is derived from an EMBL/GenBank/DDBJ whole genome shotgun (WGS) entry which is preliminary data.</text>
</comment>
<dbReference type="InterPro" id="IPR008042">
    <property type="entry name" value="Retrotrans_Pao"/>
</dbReference>
<reference evidence="1 2" key="1">
    <citation type="journal article" date="2019" name="Sci. Rep.">
        <title>Orb-weaving spider Araneus ventricosus genome elucidates the spidroin gene catalogue.</title>
        <authorList>
            <person name="Kono N."/>
            <person name="Nakamura H."/>
            <person name="Ohtoshi R."/>
            <person name="Moran D.A.P."/>
            <person name="Shinohara A."/>
            <person name="Yoshida Y."/>
            <person name="Fujiwara M."/>
            <person name="Mori M."/>
            <person name="Tomita M."/>
            <person name="Arakawa K."/>
        </authorList>
    </citation>
    <scope>NUCLEOTIDE SEQUENCE [LARGE SCALE GENOMIC DNA]</scope>
</reference>
<proteinExistence type="predicted"/>
<sequence>MKPSYTKREVLSVIARLYDPLGFLGPVLTKAKVLLQRLWQLRLDWDDVLPNPIADEWKEFVTTLKYIEKVKITRFILTDTWLRIVLQGFADASEAAYGAVVYLQCLYQSNNAKVTILASK</sequence>